<feature type="domain" description="PA14" evidence="11">
    <location>
        <begin position="74"/>
        <end position="243"/>
    </location>
</feature>
<dbReference type="InterPro" id="IPR051227">
    <property type="entry name" value="CS_glycosyltransferase"/>
</dbReference>
<dbReference type="InterPro" id="IPR037524">
    <property type="entry name" value="PA14/GLEYA"/>
</dbReference>
<feature type="compositionally biased region" description="Basic and acidic residues" evidence="10">
    <location>
        <begin position="586"/>
        <end position="599"/>
    </location>
</feature>
<dbReference type="SMART" id="SM00758">
    <property type="entry name" value="PA14"/>
    <property type="match status" value="1"/>
</dbReference>
<keyword evidence="13" id="KW-1185">Reference proteome</keyword>
<comment type="similarity">
    <text evidence="2 9">Belongs to the chondroitin N-acetylgalactosaminyltransferase family.</text>
</comment>
<dbReference type="GO" id="GO:0032580">
    <property type="term" value="C:Golgi cisterna membrane"/>
    <property type="evidence" value="ECO:0007669"/>
    <property type="project" value="UniProtKB-SubCell"/>
</dbReference>
<keyword evidence="4" id="KW-0812">Transmembrane</keyword>
<evidence type="ECO:0000256" key="7">
    <source>
        <dbReference type="ARBA" id="ARBA00023034"/>
    </source>
</evidence>
<dbReference type="InterPro" id="IPR008428">
    <property type="entry name" value="Chond_GalNAc"/>
</dbReference>
<gene>
    <name evidence="12" type="ORF">AAFF_G00172320</name>
</gene>
<feature type="compositionally biased region" description="Basic residues" evidence="10">
    <location>
        <begin position="464"/>
        <end position="474"/>
    </location>
</feature>
<dbReference type="PANTHER" id="PTHR12369">
    <property type="entry name" value="CHONDROITIN SYNTHASE"/>
    <property type="match status" value="1"/>
</dbReference>
<feature type="region of interest" description="Disordered" evidence="10">
    <location>
        <begin position="47"/>
        <end position="77"/>
    </location>
</feature>
<dbReference type="PROSITE" id="PS51820">
    <property type="entry name" value="PA14"/>
    <property type="match status" value="1"/>
</dbReference>
<feature type="compositionally biased region" description="Low complexity" evidence="10">
    <location>
        <begin position="641"/>
        <end position="650"/>
    </location>
</feature>
<evidence type="ECO:0000256" key="5">
    <source>
        <dbReference type="ARBA" id="ARBA00022968"/>
    </source>
</evidence>
<keyword evidence="3 9" id="KW-0808">Transferase</keyword>
<dbReference type="PANTHER" id="PTHR12369:SF15">
    <property type="entry name" value="BETA-1,4-N-ACETYLGALACTOSAMINYLTRANSFERASE 3"/>
    <property type="match status" value="1"/>
</dbReference>
<comment type="subcellular location">
    <subcellularLocation>
        <location evidence="1 9">Golgi apparatus</location>
        <location evidence="1 9">Golgi stack membrane</location>
        <topology evidence="1 9">Single-pass type II membrane protein</topology>
    </subcellularLocation>
</comment>
<feature type="region of interest" description="Disordered" evidence="10">
    <location>
        <begin position="458"/>
        <end position="650"/>
    </location>
</feature>
<evidence type="ECO:0000256" key="3">
    <source>
        <dbReference type="ARBA" id="ARBA00022679"/>
    </source>
</evidence>
<dbReference type="AlphaFoldDB" id="A0AAD7SYP5"/>
<evidence type="ECO:0000256" key="8">
    <source>
        <dbReference type="ARBA" id="ARBA00023136"/>
    </source>
</evidence>
<feature type="compositionally biased region" description="Basic residues" evidence="10">
    <location>
        <begin position="608"/>
        <end position="617"/>
    </location>
</feature>
<dbReference type="Pfam" id="PF05679">
    <property type="entry name" value="CHGN"/>
    <property type="match status" value="1"/>
</dbReference>
<keyword evidence="5 9" id="KW-0735">Signal-anchor</keyword>
<evidence type="ECO:0000256" key="1">
    <source>
        <dbReference type="ARBA" id="ARBA00004447"/>
    </source>
</evidence>
<dbReference type="InterPro" id="IPR029044">
    <property type="entry name" value="Nucleotide-diphossugar_trans"/>
</dbReference>
<dbReference type="Gene3D" id="3.90.550.10">
    <property type="entry name" value="Spore Coat Polysaccharide Biosynthesis Protein SpsA, Chain A"/>
    <property type="match status" value="1"/>
</dbReference>
<protein>
    <recommendedName>
        <fullName evidence="9">Beta-1,4-N-acetylgalactosaminyltransferase</fullName>
        <ecNumber evidence="9">2.4.1.244</ecNumber>
    </recommendedName>
</protein>
<comment type="function">
    <text evidence="9">Transfers N-acetylgalactosamine (GalNAc) from UDP-GalNAc to N-acetylglucosamine-beta-benzyl with a beta-1,4-linkage to form N,N'-diacetyllactosediamine, GalNAc-beta-1,4-GlcNAc structures in N-linked glycans and probably O-linked glycans.</text>
</comment>
<dbReference type="SUPFAM" id="SSF53448">
    <property type="entry name" value="Nucleotide-diphospho-sugar transferases"/>
    <property type="match status" value="1"/>
</dbReference>
<dbReference type="EMBL" id="JAINUG010000023">
    <property type="protein sequence ID" value="KAJ8411226.1"/>
    <property type="molecule type" value="Genomic_DNA"/>
</dbReference>
<keyword evidence="8" id="KW-0472">Membrane</keyword>
<reference evidence="12" key="1">
    <citation type="journal article" date="2023" name="Science">
        <title>Genome structures resolve the early diversification of teleost fishes.</title>
        <authorList>
            <person name="Parey E."/>
            <person name="Louis A."/>
            <person name="Montfort J."/>
            <person name="Bouchez O."/>
            <person name="Roques C."/>
            <person name="Iampietro C."/>
            <person name="Lluch J."/>
            <person name="Castinel A."/>
            <person name="Donnadieu C."/>
            <person name="Desvignes T."/>
            <person name="Floi Bucao C."/>
            <person name="Jouanno E."/>
            <person name="Wen M."/>
            <person name="Mejri S."/>
            <person name="Dirks R."/>
            <person name="Jansen H."/>
            <person name="Henkel C."/>
            <person name="Chen W.J."/>
            <person name="Zahm M."/>
            <person name="Cabau C."/>
            <person name="Klopp C."/>
            <person name="Thompson A.W."/>
            <person name="Robinson-Rechavi M."/>
            <person name="Braasch I."/>
            <person name="Lecointre G."/>
            <person name="Bobe J."/>
            <person name="Postlethwait J.H."/>
            <person name="Berthelot C."/>
            <person name="Roest Crollius H."/>
            <person name="Guiguen Y."/>
        </authorList>
    </citation>
    <scope>NUCLEOTIDE SEQUENCE</scope>
    <source>
        <strain evidence="12">NC1722</strain>
    </source>
</reference>
<keyword evidence="6" id="KW-1133">Transmembrane helix</keyword>
<comment type="caution">
    <text evidence="12">The sequence shown here is derived from an EMBL/GenBank/DDBJ whole genome shotgun (WGS) entry which is preliminary data.</text>
</comment>
<comment type="catalytic activity">
    <reaction evidence="9">
        <text>an N-acetyl-beta-D-glucosaminyl derivative + UDP-N-acetyl-alpha-D-galactosamine = an N-acetyl-beta-D-galactosaminyl-(1-&gt;4)-N-acetyl-beta-D-glucosaminyl derivative + UDP + H(+)</text>
        <dbReference type="Rhea" id="RHEA:20493"/>
        <dbReference type="ChEBI" id="CHEBI:15378"/>
        <dbReference type="ChEBI" id="CHEBI:58223"/>
        <dbReference type="ChEBI" id="CHEBI:61631"/>
        <dbReference type="ChEBI" id="CHEBI:67138"/>
        <dbReference type="ChEBI" id="CHEBI:138027"/>
        <dbReference type="EC" id="2.4.1.244"/>
    </reaction>
</comment>
<evidence type="ECO:0000256" key="6">
    <source>
        <dbReference type="ARBA" id="ARBA00022989"/>
    </source>
</evidence>
<accession>A0AAD7SYP5</accession>
<evidence type="ECO:0000256" key="9">
    <source>
        <dbReference type="RuleBase" id="RU364016"/>
    </source>
</evidence>
<feature type="region of interest" description="Disordered" evidence="10">
    <location>
        <begin position="420"/>
        <end position="440"/>
    </location>
</feature>
<evidence type="ECO:0000256" key="4">
    <source>
        <dbReference type="ARBA" id="ARBA00022692"/>
    </source>
</evidence>
<name>A0AAD7SYP5_9TELE</name>
<dbReference type="Pfam" id="PF07691">
    <property type="entry name" value="PA14"/>
    <property type="match status" value="1"/>
</dbReference>
<keyword evidence="7 9" id="KW-0333">Golgi apparatus</keyword>
<proteinExistence type="inferred from homology"/>
<feature type="region of interest" description="Disordered" evidence="10">
    <location>
        <begin position="263"/>
        <end position="286"/>
    </location>
</feature>
<evidence type="ECO:0000259" key="11">
    <source>
        <dbReference type="PROSITE" id="PS51820"/>
    </source>
</evidence>
<sequence length="1028" mass="116856">METKEFQDSGNIPAPVSLKQQFTNSKAEFVAPANAWNDITQFSAWNEVNPPNRQAAAKESPGGEGESRSWQSQFTPQPWRPEYKGQANLHIFEDWCGSSTLQLRKNLHFPLYPHSRTTVKKLAVAPRWTNYGLRIFGYLHPYEDGEYLFAVASDDNSEFWLSLDDSPLSLRLLALVGKTGTEWAAPGEFGKYASQTSEPIELTTSKRYYFEILHKQNDKGTDHVEVAWRLLQDGQRFTVINSQYISLYTNESALMMSEVTHIPQSAASHTEPPRDAPGHPSLGADMLREDPRDSLYQVPLVDSVHLHHVLPDCSYKPTYIIKGFPLLRYQGLQFVHMSYVYPNDYTRLTHMESDNKCFYHENPRYLDRFGFFKYMKMDIPENEGFEDRERFWDKQDFGLQENISLDEIFQYEDPEVKDSKLGMNVEDAQDRSNKLPDYGDDYDDYTFKRRRKLFSMPLATRPVPLRKRKRRAKARAQGARAGPTQASDAGQKAEPLNGAGNREKPDGEGRSHPSEELKLSRADPLQGKNASGTADGREGEAPGTQEAEAEQPNGVKTQSFRPVLAQTAPPTIQEDKTTARASLVLEEDRLKSSLRRGEATDPQSASTQRRRAARRKSWRESEADPPTATRSAQGGEEEAALEPLGAAESEAGSDRLWALEGDSEVDRDSEGTFELTKPPVFDQAVNWEQTFDVEPLDFHTLRSDWIDLTCNVSGNLLLGPRDAQAVVESFMKKLNLKNQGRFSLLRAVNVEKRSDGSQGSRYLLELELQQEGVGRVRLSSYIYALQRRGGRRAHRAPPQQESLLCTPLGFAWDPAATVHFIVPVKNQARWVQQFITDMEQLYRHTEDRNLNVIITDYSSTDMDVERALQNSALPRYQYLKLNGNFERSAGLQAGINLITDDHSIVFLCDLHIHFPPFIIDSIRKHCVEGKMAFAPIVMRLGCGATPLEPNGFWEVNGFGLLGIYKSDLDAAGGMNTRDFRDRWGGEDWELLDRILQAGLEVERIHLRNFMHHYHSKRGMWNRQPLRPT</sequence>
<evidence type="ECO:0000256" key="2">
    <source>
        <dbReference type="ARBA" id="ARBA00009239"/>
    </source>
</evidence>
<organism evidence="12 13">
    <name type="scientific">Aldrovandia affinis</name>
    <dbReference type="NCBI Taxonomy" id="143900"/>
    <lineage>
        <taxon>Eukaryota</taxon>
        <taxon>Metazoa</taxon>
        <taxon>Chordata</taxon>
        <taxon>Craniata</taxon>
        <taxon>Vertebrata</taxon>
        <taxon>Euteleostomi</taxon>
        <taxon>Actinopterygii</taxon>
        <taxon>Neopterygii</taxon>
        <taxon>Teleostei</taxon>
        <taxon>Notacanthiformes</taxon>
        <taxon>Halosauridae</taxon>
        <taxon>Aldrovandia</taxon>
    </lineage>
</organism>
<dbReference type="InterPro" id="IPR011658">
    <property type="entry name" value="PA14_dom"/>
</dbReference>
<evidence type="ECO:0000256" key="10">
    <source>
        <dbReference type="SAM" id="MobiDB-lite"/>
    </source>
</evidence>
<dbReference type="EC" id="2.4.1.244" evidence="9"/>
<dbReference type="Proteomes" id="UP001221898">
    <property type="component" value="Unassembled WGS sequence"/>
</dbReference>
<feature type="compositionally biased region" description="Basic and acidic residues" evidence="10">
    <location>
        <begin position="501"/>
        <end position="521"/>
    </location>
</feature>
<dbReference type="GO" id="GO:0033842">
    <property type="term" value="F:N-acetyl-beta-glucosaminyl-derivative 4-beta-N-acetylgalactosaminyltransferase activity"/>
    <property type="evidence" value="ECO:0007669"/>
    <property type="project" value="UniProtKB-EC"/>
</dbReference>
<evidence type="ECO:0000313" key="13">
    <source>
        <dbReference type="Proteomes" id="UP001221898"/>
    </source>
</evidence>
<evidence type="ECO:0000313" key="12">
    <source>
        <dbReference type="EMBL" id="KAJ8411226.1"/>
    </source>
</evidence>